<feature type="transmembrane region" description="Helical" evidence="2">
    <location>
        <begin position="61"/>
        <end position="83"/>
    </location>
</feature>
<keyword evidence="2" id="KW-0472">Membrane</keyword>
<proteinExistence type="predicted"/>
<feature type="transmembrane region" description="Helical" evidence="2">
    <location>
        <begin position="7"/>
        <end position="31"/>
    </location>
</feature>
<dbReference type="Pfam" id="PF13273">
    <property type="entry name" value="DUF4064"/>
    <property type="match status" value="1"/>
</dbReference>
<reference evidence="5 6" key="1">
    <citation type="submission" date="2017-11" db="EMBL/GenBank/DDBJ databases">
        <authorList>
            <person name="Founou R.C."/>
            <person name="Founou L."/>
            <person name="Allam M."/>
            <person name="Ismail A."/>
            <person name="Essack S.Y."/>
        </authorList>
    </citation>
    <scope>NUCLEOTIDE SEQUENCE [LARGE SCALE GENOMIC DNA]</scope>
    <source>
        <strain evidence="5 6">G811N2B1</strain>
    </source>
</reference>
<dbReference type="Proteomes" id="UP001269271">
    <property type="component" value="Unassembled WGS sequence"/>
</dbReference>
<evidence type="ECO:0000313" key="7">
    <source>
        <dbReference type="Proteomes" id="UP001269271"/>
    </source>
</evidence>
<sequence>MSRKVELILGWIACGLSIIYLIMSSLSYFMVRNNNNTEQYQQMLKQFGNQDVKVTPEMVNFAMAFSMGTLIFSTLLGIIGMLIIKGRPILAGCLLIVAALVGIFNMSLIAGILWIVVAIMLFVKKDPNQPKQKPKSTKVKMDEWQTEKSYNERKKDDPYIY</sequence>
<keyword evidence="7" id="KW-1185">Reference proteome</keyword>
<evidence type="ECO:0000313" key="4">
    <source>
        <dbReference type="EMBL" id="MDT4286523.1"/>
    </source>
</evidence>
<name>A0A2A1K7H6_STAHA</name>
<dbReference type="RefSeq" id="WP_011276124.1">
    <property type="nucleotide sequence ID" value="NZ_BKAY01000001.1"/>
</dbReference>
<feature type="domain" description="DUF4064" evidence="3">
    <location>
        <begin position="2"/>
        <end position="104"/>
    </location>
</feature>
<dbReference type="Proteomes" id="UP000238153">
    <property type="component" value="Unassembled WGS sequence"/>
</dbReference>
<dbReference type="AlphaFoldDB" id="A0A2A1K7H6"/>
<evidence type="ECO:0000256" key="1">
    <source>
        <dbReference type="SAM" id="MobiDB-lite"/>
    </source>
</evidence>
<dbReference type="OMA" id="IAMVLWM"/>
<gene>
    <name evidence="5" type="ORF">CV019_06455</name>
    <name evidence="4" type="ORF">RO950_05760</name>
</gene>
<dbReference type="GeneID" id="93781216"/>
<feature type="compositionally biased region" description="Basic and acidic residues" evidence="1">
    <location>
        <begin position="139"/>
        <end position="161"/>
    </location>
</feature>
<dbReference type="EMBL" id="JAVSOO010000011">
    <property type="protein sequence ID" value="MDT4286523.1"/>
    <property type="molecule type" value="Genomic_DNA"/>
</dbReference>
<keyword evidence="2" id="KW-1133">Transmembrane helix</keyword>
<feature type="region of interest" description="Disordered" evidence="1">
    <location>
        <begin position="127"/>
        <end position="161"/>
    </location>
</feature>
<reference evidence="4 7" key="2">
    <citation type="submission" date="2023-08" db="EMBL/GenBank/DDBJ databases">
        <title>Genomic surveillance of Staphylococcus haemolyticus neonatal outbreak in southern France.</title>
        <authorList>
            <person name="Magnan C."/>
            <person name="Morsli M."/>
            <person name="Thiery B."/>
            <person name="Salipante F."/>
            <person name="Attar J."/>
            <person name="Massimo D.M."/>
            <person name="Ory J."/>
            <person name="Pantel A."/>
            <person name="Lavigne J.-P."/>
        </authorList>
    </citation>
    <scope>NUCLEOTIDE SEQUENCE [LARGE SCALE GENOMIC DNA]</scope>
    <source>
        <strain evidence="4 7">NSH026</strain>
    </source>
</reference>
<keyword evidence="2" id="KW-0812">Transmembrane</keyword>
<evidence type="ECO:0000313" key="5">
    <source>
        <dbReference type="EMBL" id="PPJ75076.1"/>
    </source>
</evidence>
<comment type="caution">
    <text evidence="5">The sequence shown here is derived from an EMBL/GenBank/DDBJ whole genome shotgun (WGS) entry which is preliminary data.</text>
</comment>
<evidence type="ECO:0000259" key="3">
    <source>
        <dbReference type="Pfam" id="PF13273"/>
    </source>
</evidence>
<evidence type="ECO:0000313" key="6">
    <source>
        <dbReference type="Proteomes" id="UP000238153"/>
    </source>
</evidence>
<organism evidence="5 6">
    <name type="scientific">Staphylococcus haemolyticus</name>
    <dbReference type="NCBI Taxonomy" id="1283"/>
    <lineage>
        <taxon>Bacteria</taxon>
        <taxon>Bacillati</taxon>
        <taxon>Bacillota</taxon>
        <taxon>Bacilli</taxon>
        <taxon>Bacillales</taxon>
        <taxon>Staphylococcaceae</taxon>
        <taxon>Staphylococcus</taxon>
    </lineage>
</organism>
<dbReference type="EMBL" id="PGWX01000282">
    <property type="protein sequence ID" value="PPJ75076.1"/>
    <property type="molecule type" value="Genomic_DNA"/>
</dbReference>
<protein>
    <submittedName>
        <fullName evidence="5">DUF4064 domain-containing protein</fullName>
    </submittedName>
</protein>
<dbReference type="STRING" id="1283.ShL2_01719"/>
<accession>A0A2A1K7H6</accession>
<dbReference type="InterPro" id="IPR025273">
    <property type="entry name" value="DUF4064"/>
</dbReference>
<feature type="transmembrane region" description="Helical" evidence="2">
    <location>
        <begin position="90"/>
        <end position="123"/>
    </location>
</feature>
<evidence type="ECO:0000256" key="2">
    <source>
        <dbReference type="SAM" id="Phobius"/>
    </source>
</evidence>